<dbReference type="InterPro" id="IPR017972">
    <property type="entry name" value="Cyt_P450_CS"/>
</dbReference>
<dbReference type="Proteomes" id="UP000035016">
    <property type="component" value="Chromosome Chromosome"/>
</dbReference>
<dbReference type="GO" id="GO:0020037">
    <property type="term" value="F:heme binding"/>
    <property type="evidence" value="ECO:0007669"/>
    <property type="project" value="InterPro"/>
</dbReference>
<name>A0A0F7VPG2_STRLW</name>
<dbReference type="PANTHER" id="PTHR46696:SF1">
    <property type="entry name" value="CYTOCHROME P450 YJIB-RELATED"/>
    <property type="match status" value="1"/>
</dbReference>
<reference evidence="8 9" key="1">
    <citation type="submission" date="2015-02" db="EMBL/GenBank/DDBJ databases">
        <authorList>
            <person name="Gomez-Escribano P.J."/>
        </authorList>
    </citation>
    <scope>NUCLEOTIDE SEQUENCE [LARGE SCALE GENOMIC DNA]</scope>
    <source>
        <strain evidence="9">C34 (DSM 42122 / NRRL B-24963)</strain>
    </source>
</reference>
<dbReference type="Pfam" id="PF00067">
    <property type="entry name" value="p450"/>
    <property type="match status" value="1"/>
</dbReference>
<dbReference type="PRINTS" id="PR00359">
    <property type="entry name" value="BP450"/>
</dbReference>
<keyword evidence="4 7" id="KW-0560">Oxidoreductase</keyword>
<evidence type="ECO:0000256" key="3">
    <source>
        <dbReference type="ARBA" id="ARBA00022723"/>
    </source>
</evidence>
<dbReference type="FunFam" id="1.10.630.10:FF:000018">
    <property type="entry name" value="Cytochrome P450 monooxygenase"/>
    <property type="match status" value="1"/>
</dbReference>
<dbReference type="PRINTS" id="PR00385">
    <property type="entry name" value="P450"/>
</dbReference>
<dbReference type="KEGG" id="sle:sle_09350"/>
<dbReference type="InterPro" id="IPR036396">
    <property type="entry name" value="Cyt_P450_sf"/>
</dbReference>
<keyword evidence="2 7" id="KW-0349">Heme</keyword>
<dbReference type="GO" id="GO:0005506">
    <property type="term" value="F:iron ion binding"/>
    <property type="evidence" value="ECO:0007669"/>
    <property type="project" value="InterPro"/>
</dbReference>
<evidence type="ECO:0000256" key="2">
    <source>
        <dbReference type="ARBA" id="ARBA00022617"/>
    </source>
</evidence>
<evidence type="ECO:0000256" key="6">
    <source>
        <dbReference type="ARBA" id="ARBA00023033"/>
    </source>
</evidence>
<sequence length="396" mass="44222">MEANLPTSYPVPRTCPLDPAPVFGSLRENRRLHRVRLDFDGSEVWLVTRHSDARAVLSDERFSSDFSREGFPARMTVQPPGPGTFIRMDPPEHSRLRRAVVGEFKRKRVEALRPAVQTIVDDLIDSMLKSGSPADLVQCVALPLPTLVICELLGVPYADRHFFQECTGVIGDHSATPARRQVVRDELRAYIDRLVGRKTEHPEDDLLSRVAAERDRDHLTHDEIVGIATLLMIAGFETIANQIGVGTLTLLRHPEQIRALLADPSLVPGVVEETLRHQTVIDYGLRRVAVQDVEIAGQTIRAGEGVVVVLASANRDEDAFPDPDRLDPRREANEHLAFGHGLHQCVGQLLARLQLSVLWGTLFTRVPTLRTAEPLEEIPFRTDMFVHGVHALPVTW</sequence>
<dbReference type="GO" id="GO:0004497">
    <property type="term" value="F:monooxygenase activity"/>
    <property type="evidence" value="ECO:0007669"/>
    <property type="project" value="UniProtKB-KW"/>
</dbReference>
<gene>
    <name evidence="8" type="primary">sle_09350</name>
</gene>
<dbReference type="EMBL" id="LN831790">
    <property type="protein sequence ID" value="CQR60398.1"/>
    <property type="molecule type" value="Genomic_DNA"/>
</dbReference>
<keyword evidence="6 7" id="KW-0503">Monooxygenase</keyword>
<evidence type="ECO:0000256" key="1">
    <source>
        <dbReference type="ARBA" id="ARBA00010617"/>
    </source>
</evidence>
<comment type="similarity">
    <text evidence="1 7">Belongs to the cytochrome P450 family.</text>
</comment>
<evidence type="ECO:0000313" key="8">
    <source>
        <dbReference type="EMBL" id="CQR60398.1"/>
    </source>
</evidence>
<organism evidence="8 9">
    <name type="scientific">Streptomyces leeuwenhoekii</name>
    <dbReference type="NCBI Taxonomy" id="1437453"/>
    <lineage>
        <taxon>Bacteria</taxon>
        <taxon>Bacillati</taxon>
        <taxon>Actinomycetota</taxon>
        <taxon>Actinomycetes</taxon>
        <taxon>Kitasatosporales</taxon>
        <taxon>Streptomycetaceae</taxon>
        <taxon>Streptomyces</taxon>
    </lineage>
</organism>
<evidence type="ECO:0000256" key="4">
    <source>
        <dbReference type="ARBA" id="ARBA00023002"/>
    </source>
</evidence>
<keyword evidence="3 7" id="KW-0479">Metal-binding</keyword>
<dbReference type="RefSeq" id="WP_029381741.1">
    <property type="nucleotide sequence ID" value="NZ_AZSD01000058.1"/>
</dbReference>
<accession>A0A0F7VPG2</accession>
<protein>
    <submittedName>
        <fullName evidence="8">Cytochrome P450-SU2</fullName>
    </submittedName>
</protein>
<dbReference type="InterPro" id="IPR001128">
    <property type="entry name" value="Cyt_P450"/>
</dbReference>
<evidence type="ECO:0000256" key="5">
    <source>
        <dbReference type="ARBA" id="ARBA00023004"/>
    </source>
</evidence>
<dbReference type="SUPFAM" id="SSF48264">
    <property type="entry name" value="Cytochrome P450"/>
    <property type="match status" value="1"/>
</dbReference>
<dbReference type="GO" id="GO:0016705">
    <property type="term" value="F:oxidoreductase activity, acting on paired donors, with incorporation or reduction of molecular oxygen"/>
    <property type="evidence" value="ECO:0007669"/>
    <property type="project" value="InterPro"/>
</dbReference>
<dbReference type="PANTHER" id="PTHR46696">
    <property type="entry name" value="P450, PUTATIVE (EUROFUNG)-RELATED"/>
    <property type="match status" value="1"/>
</dbReference>
<dbReference type="PROSITE" id="PS00086">
    <property type="entry name" value="CYTOCHROME_P450"/>
    <property type="match status" value="1"/>
</dbReference>
<evidence type="ECO:0000256" key="7">
    <source>
        <dbReference type="RuleBase" id="RU000461"/>
    </source>
</evidence>
<keyword evidence="5 7" id="KW-0408">Iron</keyword>
<dbReference type="AlphaFoldDB" id="A0A0F7VPG2"/>
<dbReference type="InterPro" id="IPR002397">
    <property type="entry name" value="Cyt_P450_B"/>
</dbReference>
<proteinExistence type="inferred from homology"/>
<evidence type="ECO:0000313" key="9">
    <source>
        <dbReference type="Proteomes" id="UP000035016"/>
    </source>
</evidence>
<dbReference type="Gene3D" id="1.10.630.10">
    <property type="entry name" value="Cytochrome P450"/>
    <property type="match status" value="1"/>
</dbReference>
<dbReference type="CDD" id="cd11030">
    <property type="entry name" value="CYP105-like"/>
    <property type="match status" value="1"/>
</dbReference>